<keyword evidence="2" id="KW-1185">Reference proteome</keyword>
<dbReference type="EMBL" id="JBHSGN010000128">
    <property type="protein sequence ID" value="MFC4676255.1"/>
    <property type="molecule type" value="Genomic_DNA"/>
</dbReference>
<dbReference type="RefSeq" id="WP_380000301.1">
    <property type="nucleotide sequence ID" value="NZ_JBHSGN010000128.1"/>
</dbReference>
<protein>
    <submittedName>
        <fullName evidence="1">Uncharacterized protein</fullName>
    </submittedName>
</protein>
<dbReference type="Proteomes" id="UP001596023">
    <property type="component" value="Unassembled WGS sequence"/>
</dbReference>
<gene>
    <name evidence="1" type="ORF">ACFO6W_21445</name>
</gene>
<reference evidence="2" key="1">
    <citation type="journal article" date="2019" name="Int. J. Syst. Evol. Microbiol.">
        <title>The Global Catalogue of Microorganisms (GCM) 10K type strain sequencing project: providing services to taxonomists for standard genome sequencing and annotation.</title>
        <authorList>
            <consortium name="The Broad Institute Genomics Platform"/>
            <consortium name="The Broad Institute Genome Sequencing Center for Infectious Disease"/>
            <person name="Wu L."/>
            <person name="Ma J."/>
        </authorList>
    </citation>
    <scope>NUCLEOTIDE SEQUENCE [LARGE SCALE GENOMIC DNA]</scope>
    <source>
        <strain evidence="2">CCUG 66188</strain>
    </source>
</reference>
<proteinExistence type="predicted"/>
<sequence>MNLPELDKLFEKYGDNDEYTRMTTEQDAITFIQKYERWPDASNHIKYLCGIILAISDKYLEARKESILRNTIR</sequence>
<comment type="caution">
    <text evidence="1">The sequence shown here is derived from an EMBL/GenBank/DDBJ whole genome shotgun (WGS) entry which is preliminary data.</text>
</comment>
<organism evidence="1 2">
    <name type="scientific">Dysgonomonas termitidis</name>
    <dbReference type="NCBI Taxonomy" id="1516126"/>
    <lineage>
        <taxon>Bacteria</taxon>
        <taxon>Pseudomonadati</taxon>
        <taxon>Bacteroidota</taxon>
        <taxon>Bacteroidia</taxon>
        <taxon>Bacteroidales</taxon>
        <taxon>Dysgonomonadaceae</taxon>
        <taxon>Dysgonomonas</taxon>
    </lineage>
</organism>
<accession>A0ABV9L179</accession>
<name>A0ABV9L179_9BACT</name>
<evidence type="ECO:0000313" key="1">
    <source>
        <dbReference type="EMBL" id="MFC4676255.1"/>
    </source>
</evidence>
<evidence type="ECO:0000313" key="2">
    <source>
        <dbReference type="Proteomes" id="UP001596023"/>
    </source>
</evidence>